<dbReference type="KEGG" id="pis:Pisl_1244"/>
<gene>
    <name evidence="1" type="ordered locus">Pisl_1244</name>
</gene>
<reference evidence="1" key="1">
    <citation type="submission" date="2006-12" db="EMBL/GenBank/DDBJ databases">
        <title>Complete sequence of Pyrobaculum islandicum DSM 4184.</title>
        <authorList>
            <person name="Copeland A."/>
            <person name="Lucas S."/>
            <person name="Lapidus A."/>
            <person name="Barry K."/>
            <person name="Detter J.C."/>
            <person name="Glavina del Rio T."/>
            <person name="Dalin E."/>
            <person name="Tice H."/>
            <person name="Pitluck S."/>
            <person name="Meincke L."/>
            <person name="Brettin T."/>
            <person name="Bruce D."/>
            <person name="Han C."/>
            <person name="Tapia R."/>
            <person name="Gilna P."/>
            <person name="Schmutz J."/>
            <person name="Larimer F."/>
            <person name="Land M."/>
            <person name="Hauser L."/>
            <person name="Kyrpides N."/>
            <person name="Mikhailova N."/>
            <person name="Cozen A.E."/>
            <person name="Fitz-Gibbon S.T."/>
            <person name="House C.H."/>
            <person name="Saltikov C."/>
            <person name="Lowe T."/>
            <person name="Richardson P."/>
        </authorList>
    </citation>
    <scope>NUCLEOTIDE SEQUENCE [LARGE SCALE GENOMIC DNA]</scope>
    <source>
        <strain evidence="1">DSM 4184</strain>
    </source>
</reference>
<keyword evidence="2" id="KW-1185">Reference proteome</keyword>
<proteinExistence type="predicted"/>
<dbReference type="HOGENOM" id="CLU_1912419_0_0_2"/>
<evidence type="ECO:0000313" key="2">
    <source>
        <dbReference type="Proteomes" id="UP000002595"/>
    </source>
</evidence>
<dbReference type="eggNOG" id="arCOG05484">
    <property type="taxonomic scope" value="Archaea"/>
</dbReference>
<name>A1RTX7_PYRIL</name>
<dbReference type="Proteomes" id="UP000002595">
    <property type="component" value="Chromosome"/>
</dbReference>
<evidence type="ECO:0000313" key="1">
    <source>
        <dbReference type="EMBL" id="ABL88409.1"/>
    </source>
</evidence>
<protein>
    <submittedName>
        <fullName evidence="1">Uncharacterized protein</fullName>
    </submittedName>
</protein>
<sequence length="132" mass="14763">MERIMRWVDVFNDIARRENNFHSFLIEKSEEFVNAVLTLEEVSAKGDCRDGAFAMATVTMTGNRAVLEMSSGTYKKCATQTGYNADYTKSIVEKLDLGNDPELIGFIKSIKNEGDFITLLEAVIQSFSNTST</sequence>
<dbReference type="EMBL" id="CP000504">
    <property type="protein sequence ID" value="ABL88409.1"/>
    <property type="molecule type" value="Genomic_DNA"/>
</dbReference>
<accession>A1RTX7</accession>
<organism evidence="1 2">
    <name type="scientific">Pyrobaculum islandicum (strain DSM 4184 / JCM 9189 / GEO3)</name>
    <dbReference type="NCBI Taxonomy" id="384616"/>
    <lineage>
        <taxon>Archaea</taxon>
        <taxon>Thermoproteota</taxon>
        <taxon>Thermoprotei</taxon>
        <taxon>Thermoproteales</taxon>
        <taxon>Thermoproteaceae</taxon>
        <taxon>Pyrobaculum</taxon>
    </lineage>
</organism>
<dbReference type="RefSeq" id="WP_011762984.1">
    <property type="nucleotide sequence ID" value="NC_008701.1"/>
</dbReference>
<dbReference type="OrthoDB" id="27862at2157"/>
<dbReference type="GeneID" id="4617902"/>
<dbReference type="AlphaFoldDB" id="A1RTX7"/>